<dbReference type="Proteomes" id="UP000188600">
    <property type="component" value="Unassembled WGS sequence"/>
</dbReference>
<gene>
    <name evidence="2" type="ORF">BVE84_09345</name>
    <name evidence="1" type="ORF">BVE86_08520</name>
</gene>
<dbReference type="Proteomes" id="UP000188946">
    <property type="component" value="Unassembled WGS sequence"/>
</dbReference>
<dbReference type="AlphaFoldDB" id="A0AB36JKG5"/>
<evidence type="ECO:0000313" key="2">
    <source>
        <dbReference type="EMBL" id="ONK26377.1"/>
    </source>
</evidence>
<evidence type="ECO:0000313" key="4">
    <source>
        <dbReference type="Proteomes" id="UP000188946"/>
    </source>
</evidence>
<evidence type="ECO:0000313" key="1">
    <source>
        <dbReference type="EMBL" id="ONK25980.1"/>
    </source>
</evidence>
<dbReference type="EMBL" id="MSPR01000023">
    <property type="protein sequence ID" value="ONK26377.1"/>
    <property type="molecule type" value="Genomic_DNA"/>
</dbReference>
<reference evidence="3 4" key="1">
    <citation type="submission" date="2016-12" db="EMBL/GenBank/DDBJ databases">
        <authorList>
            <person name="Gulvik C.A."/>
        </authorList>
    </citation>
    <scope>NUCLEOTIDE SEQUENCE [LARGE SCALE GENOMIC DNA]</scope>
    <source>
        <strain evidence="2 4">12-5202</strain>
        <strain evidence="1 3">12-5291</strain>
    </source>
</reference>
<proteinExistence type="predicted"/>
<dbReference type="EMBL" id="MSPT01000019">
    <property type="protein sequence ID" value="ONK25980.1"/>
    <property type="molecule type" value="Genomic_DNA"/>
</dbReference>
<accession>A0AB36JKG5</accession>
<organism evidence="1 3">
    <name type="scientific">Streptococcus azizii</name>
    <dbReference type="NCBI Taxonomy" id="1579424"/>
    <lineage>
        <taxon>Bacteria</taxon>
        <taxon>Bacillati</taxon>
        <taxon>Bacillota</taxon>
        <taxon>Bacilli</taxon>
        <taxon>Lactobacillales</taxon>
        <taxon>Streptococcaceae</taxon>
        <taxon>Streptococcus</taxon>
    </lineage>
</organism>
<sequence>MNEDIIEAINELKKLIDKFNIYGVQIQVSYLDSLEEQLVEGAELTTKQKITVYNQLFPPRGGLSDINYWHDNFEVRKQVNEQLSKLKTKISDYLFYD</sequence>
<keyword evidence="4" id="KW-1185">Reference proteome</keyword>
<evidence type="ECO:0000313" key="3">
    <source>
        <dbReference type="Proteomes" id="UP000188600"/>
    </source>
</evidence>
<name>A0AB36JKG5_9STRE</name>
<comment type="caution">
    <text evidence="1">The sequence shown here is derived from an EMBL/GenBank/DDBJ whole genome shotgun (WGS) entry which is preliminary data.</text>
</comment>
<protein>
    <submittedName>
        <fullName evidence="1">ABC transporter</fullName>
    </submittedName>
</protein>